<feature type="region of interest" description="Disordered" evidence="1">
    <location>
        <begin position="1"/>
        <end position="22"/>
    </location>
</feature>
<evidence type="ECO:0000313" key="3">
    <source>
        <dbReference type="Proteomes" id="UP001419268"/>
    </source>
</evidence>
<dbReference type="Proteomes" id="UP001419268">
    <property type="component" value="Unassembled WGS sequence"/>
</dbReference>
<feature type="region of interest" description="Disordered" evidence="1">
    <location>
        <begin position="98"/>
        <end position="129"/>
    </location>
</feature>
<name>A0AAP0KSG9_9MAGN</name>
<feature type="compositionally biased region" description="Acidic residues" evidence="1">
    <location>
        <begin position="99"/>
        <end position="129"/>
    </location>
</feature>
<accession>A0AAP0KSG9</accession>
<feature type="compositionally biased region" description="Basic and acidic residues" evidence="1">
    <location>
        <begin position="13"/>
        <end position="22"/>
    </location>
</feature>
<reference evidence="2 3" key="1">
    <citation type="submission" date="2024-01" db="EMBL/GenBank/DDBJ databases">
        <title>Genome assemblies of Stephania.</title>
        <authorList>
            <person name="Yang L."/>
        </authorList>
    </citation>
    <scope>NUCLEOTIDE SEQUENCE [LARGE SCALE GENOMIC DNA]</scope>
    <source>
        <strain evidence="2">JXDWG</strain>
        <tissue evidence="2">Leaf</tissue>
    </source>
</reference>
<gene>
    <name evidence="2" type="ORF">Scep_004440</name>
</gene>
<keyword evidence="3" id="KW-1185">Reference proteome</keyword>
<dbReference type="EMBL" id="JBBNAG010000002">
    <property type="protein sequence ID" value="KAK9157866.1"/>
    <property type="molecule type" value="Genomic_DNA"/>
</dbReference>
<proteinExistence type="predicted"/>
<evidence type="ECO:0000313" key="2">
    <source>
        <dbReference type="EMBL" id="KAK9157866.1"/>
    </source>
</evidence>
<organism evidence="2 3">
    <name type="scientific">Stephania cephalantha</name>
    <dbReference type="NCBI Taxonomy" id="152367"/>
    <lineage>
        <taxon>Eukaryota</taxon>
        <taxon>Viridiplantae</taxon>
        <taxon>Streptophyta</taxon>
        <taxon>Embryophyta</taxon>
        <taxon>Tracheophyta</taxon>
        <taxon>Spermatophyta</taxon>
        <taxon>Magnoliopsida</taxon>
        <taxon>Ranunculales</taxon>
        <taxon>Menispermaceae</taxon>
        <taxon>Menispermoideae</taxon>
        <taxon>Cissampelideae</taxon>
        <taxon>Stephania</taxon>
    </lineage>
</organism>
<dbReference type="AlphaFoldDB" id="A0AAP0KSG9"/>
<comment type="caution">
    <text evidence="2">The sequence shown here is derived from an EMBL/GenBank/DDBJ whole genome shotgun (WGS) entry which is preliminary data.</text>
</comment>
<protein>
    <submittedName>
        <fullName evidence="2">Uncharacterized protein</fullName>
    </submittedName>
</protein>
<evidence type="ECO:0000256" key="1">
    <source>
        <dbReference type="SAM" id="MobiDB-lite"/>
    </source>
</evidence>
<sequence length="358" mass="40253">MAKKNSIVKGTGGRKEVAEGGRKEVAKRVPLITPKLEKGVVKDKGEMIGEKNLDRMTYTLVENVGVKSHAWGPNIPVIQGKKKKKTKKVVEQYSKYESGDEEIDTTVQEGEETIDDDDTFYEDDSDYDSDDDVVDEGMAQQVARYLYDSQDDVEVDSKEKNLVADASLTHISEGYKDSGKDFRVDSAVTDKGNNKVEDQGRTIHFSSLHSLNQQEEQPIEDSLKQQPKDYIVELIDDRPQLTDLPTEAAKDKSTTSSMRRFDDLPTIGSTPAYEILMSLLDRSKTLEEDVEEIKLVVQTSFAMQKKETKTMLYIVINLLKQDIRMRMRLSQLTALPSPDDDPSAVVATIAETSKEDQK</sequence>